<dbReference type="PATRIC" id="fig|1300253.3.peg.603"/>
<evidence type="ECO:0000313" key="2">
    <source>
        <dbReference type="Proteomes" id="UP000014909"/>
    </source>
</evidence>
<organism evidence="1 2">
    <name type="scientific">Alteromonas mediterranea 615</name>
    <dbReference type="NCBI Taxonomy" id="1300253"/>
    <lineage>
        <taxon>Bacteria</taxon>
        <taxon>Pseudomonadati</taxon>
        <taxon>Pseudomonadota</taxon>
        <taxon>Gammaproteobacteria</taxon>
        <taxon>Alteromonadales</taxon>
        <taxon>Alteromonadaceae</taxon>
        <taxon>Alteromonas/Salinimonas group</taxon>
        <taxon>Alteromonas</taxon>
    </lineage>
</organism>
<dbReference type="AlphaFoldDB" id="S5AC21"/>
<dbReference type="EMBL" id="CP004846">
    <property type="protein sequence ID" value="AGP76889.1"/>
    <property type="molecule type" value="Genomic_DNA"/>
</dbReference>
<sequence>MKAVMAYQHIYDQQLGGNENIFPQLTRDMIPSAEAVSTHPVTGTLQLAPR</sequence>
<dbReference type="BioCyc" id="AMAC1300253:G12YX-466-MONOMER"/>
<dbReference type="HOGENOM" id="CLU_3113847_0_0_6"/>
<accession>S5AC21</accession>
<dbReference type="Proteomes" id="UP000014909">
    <property type="component" value="Chromosome"/>
</dbReference>
<reference evidence="1 2" key="1">
    <citation type="journal article" date="2013" name="Genome Biol. Evol.">
        <title>Genomic Diversity of "Deep Ecotype" Alteromonas macleodii Isolates: Evidence for Pan-Mediterranean Clonal Frames.</title>
        <authorList>
            <person name="Lopez-Perez M."/>
            <person name="Gonzaga A."/>
            <person name="Rodriguez-Valera F."/>
        </authorList>
    </citation>
    <scope>NUCLEOTIDE SEQUENCE [LARGE SCALE GENOMIC DNA]</scope>
    <source>
        <strain evidence="2">'English Channel 615'</strain>
    </source>
</reference>
<protein>
    <submittedName>
        <fullName evidence="1">Soluble lytic murein transglycosylase</fullName>
    </submittedName>
</protein>
<proteinExistence type="predicted"/>
<name>S5AC21_9ALTE</name>
<evidence type="ECO:0000313" key="1">
    <source>
        <dbReference type="EMBL" id="AGP76889.1"/>
    </source>
</evidence>
<dbReference type="KEGG" id="amh:I633_02945"/>
<gene>
    <name evidence="1" type="ORF">I633_02945</name>
</gene>